<dbReference type="PROSITE" id="PS51668">
    <property type="entry name" value="TSAA_2"/>
    <property type="match status" value="1"/>
</dbReference>
<accession>A0A9D6Z8G1</accession>
<dbReference type="Proteomes" id="UP000807825">
    <property type="component" value="Unassembled WGS sequence"/>
</dbReference>
<dbReference type="Gene3D" id="2.40.30.70">
    <property type="entry name" value="YaeB-like"/>
    <property type="match status" value="1"/>
</dbReference>
<reference evidence="4" key="1">
    <citation type="submission" date="2020-07" db="EMBL/GenBank/DDBJ databases">
        <title>Huge and variable diversity of episymbiotic CPR bacteria and DPANN archaea in groundwater ecosystems.</title>
        <authorList>
            <person name="He C.Y."/>
            <person name="Keren R."/>
            <person name="Whittaker M."/>
            <person name="Farag I.F."/>
            <person name="Doudna J."/>
            <person name="Cate J.H.D."/>
            <person name="Banfield J.F."/>
        </authorList>
    </citation>
    <scope>NUCLEOTIDE SEQUENCE</scope>
    <source>
        <strain evidence="4">NC_groundwater_1664_Pr3_B-0.1um_52_9</strain>
    </source>
</reference>
<dbReference type="PROSITE" id="PS01318">
    <property type="entry name" value="TSAA_1"/>
    <property type="match status" value="1"/>
</dbReference>
<dbReference type="InterPro" id="IPR036414">
    <property type="entry name" value="YaeB_N_sf"/>
</dbReference>
<sequence>MDEITYKPIGVIHSPFTDVQGMPIQPSGASGVEGTVELNTDLVPGLKDLDGFSHIILIYHFHLSNGHSLEVIPFLDDTPRGVFATRAPRRPNSIGISIVRLTGISGNTLQIQDVDILNETPVLDIKPFVPEFDNRRTALSGWLSGKRKDVRKTKADKRFANR</sequence>
<dbReference type="InterPro" id="IPR023368">
    <property type="entry name" value="UPF0066_cons_site"/>
</dbReference>
<dbReference type="InterPro" id="IPR023370">
    <property type="entry name" value="TrmO-like_N"/>
</dbReference>
<dbReference type="CDD" id="cd09281">
    <property type="entry name" value="UPF0066"/>
    <property type="match status" value="1"/>
</dbReference>
<keyword evidence="1" id="KW-0949">S-adenosyl-L-methionine</keyword>
<evidence type="ECO:0000256" key="1">
    <source>
        <dbReference type="ARBA" id="ARBA00022691"/>
    </source>
</evidence>
<protein>
    <submittedName>
        <fullName evidence="4">tRNA (N6-threonylcarbamoyladenosine(37)-N6)-methyltransferase TrmO</fullName>
    </submittedName>
</protein>
<organism evidence="4 5">
    <name type="scientific">Desulfomonile tiedjei</name>
    <dbReference type="NCBI Taxonomy" id="2358"/>
    <lineage>
        <taxon>Bacteria</taxon>
        <taxon>Pseudomonadati</taxon>
        <taxon>Thermodesulfobacteriota</taxon>
        <taxon>Desulfomonilia</taxon>
        <taxon>Desulfomonilales</taxon>
        <taxon>Desulfomonilaceae</taxon>
        <taxon>Desulfomonile</taxon>
    </lineage>
</organism>
<comment type="caution">
    <text evidence="4">The sequence shown here is derived from an EMBL/GenBank/DDBJ whole genome shotgun (WGS) entry which is preliminary data.</text>
</comment>
<evidence type="ECO:0000313" key="5">
    <source>
        <dbReference type="Proteomes" id="UP000807825"/>
    </source>
</evidence>
<dbReference type="Pfam" id="PF01980">
    <property type="entry name" value="TrmO_N"/>
    <property type="match status" value="1"/>
</dbReference>
<dbReference type="NCBIfam" id="TIGR00104">
    <property type="entry name" value="tRNA_TsaA"/>
    <property type="match status" value="1"/>
</dbReference>
<evidence type="ECO:0000313" key="4">
    <source>
        <dbReference type="EMBL" id="MBI5252061.1"/>
    </source>
</evidence>
<evidence type="ECO:0000256" key="2">
    <source>
        <dbReference type="ARBA" id="ARBA00033753"/>
    </source>
</evidence>
<dbReference type="InterPro" id="IPR040372">
    <property type="entry name" value="YaeB-like"/>
</dbReference>
<dbReference type="PANTHER" id="PTHR12818">
    <property type="entry name" value="TRNA (ADENINE(37)-N6)-METHYLTRANSFERASE"/>
    <property type="match status" value="1"/>
</dbReference>
<gene>
    <name evidence="4" type="primary">tsaA</name>
    <name evidence="4" type="ORF">HY912_21410</name>
</gene>
<dbReference type="EMBL" id="JACRDE010000559">
    <property type="protein sequence ID" value="MBI5252061.1"/>
    <property type="molecule type" value="Genomic_DNA"/>
</dbReference>
<name>A0A9D6Z8G1_9BACT</name>
<feature type="domain" description="TsaA-like" evidence="3">
    <location>
        <begin position="6"/>
        <end position="137"/>
    </location>
</feature>
<dbReference type="SUPFAM" id="SSF118196">
    <property type="entry name" value="YaeB-like"/>
    <property type="match status" value="1"/>
</dbReference>
<comment type="similarity">
    <text evidence="2">Belongs to the tRNA methyltransferase O family.</text>
</comment>
<dbReference type="PANTHER" id="PTHR12818:SF0">
    <property type="entry name" value="TRNA (ADENINE(37)-N6)-METHYLTRANSFERASE"/>
    <property type="match status" value="1"/>
</dbReference>
<dbReference type="InterPro" id="IPR036413">
    <property type="entry name" value="YaeB-like_sf"/>
</dbReference>
<proteinExistence type="inferred from homology"/>
<dbReference type="AlphaFoldDB" id="A0A9D6Z8G1"/>
<evidence type="ECO:0000259" key="3">
    <source>
        <dbReference type="PROSITE" id="PS51668"/>
    </source>
</evidence>